<comment type="similarity">
    <text evidence="3">Belongs to the tryptophan 2-monooxygenase family.</text>
</comment>
<dbReference type="PANTHER" id="PTHR10742:SF410">
    <property type="entry name" value="LYSINE-SPECIFIC HISTONE DEMETHYLASE 2"/>
    <property type="match status" value="1"/>
</dbReference>
<dbReference type="SUPFAM" id="SSF54373">
    <property type="entry name" value="FAD-linked reductases, C-terminal domain"/>
    <property type="match status" value="1"/>
</dbReference>
<evidence type="ECO:0000259" key="9">
    <source>
        <dbReference type="Pfam" id="PF01593"/>
    </source>
</evidence>
<accession>A0ABU9SRK5</accession>
<dbReference type="InterPro" id="IPR001613">
    <property type="entry name" value="Flavin_amine_oxidase"/>
</dbReference>
<keyword evidence="7" id="KW-0073">Auxin biosynthesis</keyword>
<gene>
    <name evidence="10" type="ORF">WNY77_03835</name>
</gene>
<dbReference type="EMBL" id="JBBMQS010000002">
    <property type="protein sequence ID" value="MEM5496523.1"/>
    <property type="molecule type" value="Genomic_DNA"/>
</dbReference>
<dbReference type="InterPro" id="IPR036188">
    <property type="entry name" value="FAD/NAD-bd_sf"/>
</dbReference>
<dbReference type="Proteomes" id="UP001461163">
    <property type="component" value="Unassembled WGS sequence"/>
</dbReference>
<evidence type="ECO:0000256" key="6">
    <source>
        <dbReference type="ARBA" id="ARBA00023002"/>
    </source>
</evidence>
<dbReference type="Gene3D" id="3.50.50.60">
    <property type="entry name" value="FAD/NAD(P)-binding domain"/>
    <property type="match status" value="1"/>
</dbReference>
<dbReference type="InterPro" id="IPR002937">
    <property type="entry name" value="Amino_oxidase"/>
</dbReference>
<comment type="pathway">
    <text evidence="2">Plant hormone metabolism; auxin biosynthesis.</text>
</comment>
<evidence type="ECO:0000256" key="5">
    <source>
        <dbReference type="ARBA" id="ARBA00017871"/>
    </source>
</evidence>
<evidence type="ECO:0000256" key="4">
    <source>
        <dbReference type="ARBA" id="ARBA00012535"/>
    </source>
</evidence>
<comment type="cofactor">
    <cofactor evidence="1">
        <name>FAD</name>
        <dbReference type="ChEBI" id="CHEBI:57692"/>
    </cofactor>
</comment>
<dbReference type="SUPFAM" id="SSF51905">
    <property type="entry name" value="FAD/NAD(P)-binding domain"/>
    <property type="match status" value="1"/>
</dbReference>
<feature type="domain" description="Amine oxidase" evidence="9">
    <location>
        <begin position="43"/>
        <end position="465"/>
    </location>
</feature>
<dbReference type="PRINTS" id="PR00757">
    <property type="entry name" value="AMINEOXDASEF"/>
</dbReference>
<dbReference type="EC" id="1.13.12.3" evidence="4"/>
<name>A0ABU9SRK5_9ALTE</name>
<evidence type="ECO:0000313" key="11">
    <source>
        <dbReference type="Proteomes" id="UP001461163"/>
    </source>
</evidence>
<comment type="caution">
    <text evidence="10">The sequence shown here is derived from an EMBL/GenBank/DDBJ whole genome shotgun (WGS) entry which is preliminary data.</text>
</comment>
<evidence type="ECO:0000256" key="8">
    <source>
        <dbReference type="ARBA" id="ARBA00047321"/>
    </source>
</evidence>
<dbReference type="PANTHER" id="PTHR10742">
    <property type="entry name" value="FLAVIN MONOAMINE OXIDASE"/>
    <property type="match status" value="1"/>
</dbReference>
<dbReference type="RefSeq" id="WP_342880947.1">
    <property type="nucleotide sequence ID" value="NZ_JBBMQS010000002.1"/>
</dbReference>
<evidence type="ECO:0000256" key="3">
    <source>
        <dbReference type="ARBA" id="ARBA00005833"/>
    </source>
</evidence>
<protein>
    <recommendedName>
        <fullName evidence="5">Tryptophan 2-monooxygenase</fullName>
        <ecNumber evidence="4">1.13.12.3</ecNumber>
    </recommendedName>
</protein>
<sequence length="469" mass="50993">MHRRQIIKGLAASSLFVGAGGIVAPLWAANDNNVDIIVIGAGLAGLTSARYLKEQGYKVLVLEARERVGGRIRTVNSHGINAEAGGLQIGQGYGMMRTYAQQLGLPLVSLGNYAKQNTFVINGQRISAAEWPTHPQNKLLGDDKKTLPSSLYYKALGQGPKYALPSDWTSAKYAPLDISLKEYFQQQNISVEALRLMEANVNASSLQELSAADALYRLSLAKIGGRGAQKIQGGNSRFTQAMADSVGDAVHTNKVVSHIINAAKTVRVRCEDGSEYSAKRCIITTPFSALKEVALNSDISVQKRRAIKEAVYTPVTQVHFAVNQQADVSMLEATNLWTDNTLGRVFSQVDQSGSLTYLTSWVNGQQAKALDKLPANQAISIVNNALETYYPGLKGKTEVVHHQSWANERFSKGAYIQFSPGQVQTHVPHMASVEGKLHFAGEHTEFMYSGMESAIISGLRAAQEISERL</sequence>
<evidence type="ECO:0000313" key="10">
    <source>
        <dbReference type="EMBL" id="MEM5496523.1"/>
    </source>
</evidence>
<proteinExistence type="inferred from homology"/>
<keyword evidence="11" id="KW-1185">Reference proteome</keyword>
<dbReference type="InterPro" id="IPR050281">
    <property type="entry name" value="Flavin_monoamine_oxidase"/>
</dbReference>
<organism evidence="10 11">
    <name type="scientific">Paraglaciecola mesophila</name>
    <dbReference type="NCBI Taxonomy" id="197222"/>
    <lineage>
        <taxon>Bacteria</taxon>
        <taxon>Pseudomonadati</taxon>
        <taxon>Pseudomonadota</taxon>
        <taxon>Gammaproteobacteria</taxon>
        <taxon>Alteromonadales</taxon>
        <taxon>Alteromonadaceae</taxon>
        <taxon>Paraglaciecola</taxon>
    </lineage>
</organism>
<keyword evidence="6" id="KW-0560">Oxidoreductase</keyword>
<evidence type="ECO:0000256" key="2">
    <source>
        <dbReference type="ARBA" id="ARBA00004814"/>
    </source>
</evidence>
<reference evidence="10 11" key="1">
    <citation type="submission" date="2024-03" db="EMBL/GenBank/DDBJ databases">
        <title>Community enrichment and isolation of bacterial strains for fucoidan degradation.</title>
        <authorList>
            <person name="Sichert A."/>
        </authorList>
    </citation>
    <scope>NUCLEOTIDE SEQUENCE [LARGE SCALE GENOMIC DNA]</scope>
    <source>
        <strain evidence="10 11">AS12</strain>
    </source>
</reference>
<evidence type="ECO:0000256" key="7">
    <source>
        <dbReference type="ARBA" id="ARBA00023070"/>
    </source>
</evidence>
<comment type="catalytic activity">
    <reaction evidence="8">
        <text>L-tryptophan + O2 = indole-3-acetamide + CO2 + H2O</text>
        <dbReference type="Rhea" id="RHEA:16165"/>
        <dbReference type="ChEBI" id="CHEBI:15377"/>
        <dbReference type="ChEBI" id="CHEBI:15379"/>
        <dbReference type="ChEBI" id="CHEBI:16031"/>
        <dbReference type="ChEBI" id="CHEBI:16526"/>
        <dbReference type="ChEBI" id="CHEBI:57912"/>
        <dbReference type="EC" id="1.13.12.3"/>
    </reaction>
</comment>
<evidence type="ECO:0000256" key="1">
    <source>
        <dbReference type="ARBA" id="ARBA00001974"/>
    </source>
</evidence>
<dbReference type="Pfam" id="PF01593">
    <property type="entry name" value="Amino_oxidase"/>
    <property type="match status" value="1"/>
</dbReference>